<feature type="signal peptide" evidence="12">
    <location>
        <begin position="1"/>
        <end position="17"/>
    </location>
</feature>
<dbReference type="PROSITE" id="PS51760">
    <property type="entry name" value="GH10_2"/>
    <property type="match status" value="1"/>
</dbReference>
<dbReference type="Pfam" id="PF00331">
    <property type="entry name" value="Glyco_hydro_10"/>
    <property type="match status" value="1"/>
</dbReference>
<dbReference type="SUPFAM" id="SSF51445">
    <property type="entry name" value="(Trans)glycosidases"/>
    <property type="match status" value="1"/>
</dbReference>
<dbReference type="InterPro" id="IPR001000">
    <property type="entry name" value="GH10_dom"/>
</dbReference>
<dbReference type="SMART" id="SM00633">
    <property type="entry name" value="Glyco_10"/>
    <property type="match status" value="1"/>
</dbReference>
<evidence type="ECO:0000256" key="7">
    <source>
        <dbReference type="ARBA" id="ARBA00022801"/>
    </source>
</evidence>
<evidence type="ECO:0000256" key="12">
    <source>
        <dbReference type="SAM" id="SignalP"/>
    </source>
</evidence>
<comment type="similarity">
    <text evidence="4 11">Belongs to the glycosyl hydrolase 10 (cellulase F) family.</text>
</comment>
<accession>A0AAN6Z6M9</accession>
<evidence type="ECO:0000256" key="2">
    <source>
        <dbReference type="ARBA" id="ARBA00004613"/>
    </source>
</evidence>
<keyword evidence="15" id="KW-1185">Reference proteome</keyword>
<dbReference type="RefSeq" id="XP_062650798.1">
    <property type="nucleotide sequence ID" value="XM_062789856.1"/>
</dbReference>
<evidence type="ECO:0000256" key="3">
    <source>
        <dbReference type="ARBA" id="ARBA00004851"/>
    </source>
</evidence>
<keyword evidence="12" id="KW-0732">Signal</keyword>
<evidence type="ECO:0000256" key="11">
    <source>
        <dbReference type="RuleBase" id="RU361174"/>
    </source>
</evidence>
<proteinExistence type="inferred from homology"/>
<dbReference type="PANTHER" id="PTHR31490:SF35">
    <property type="entry name" value="ENDO-1,4-BETA-XYLANASE"/>
    <property type="match status" value="1"/>
</dbReference>
<dbReference type="PANTHER" id="PTHR31490">
    <property type="entry name" value="GLYCOSYL HYDROLASE"/>
    <property type="match status" value="1"/>
</dbReference>
<dbReference type="PRINTS" id="PR00134">
    <property type="entry name" value="GLHYDRLASE10"/>
</dbReference>
<evidence type="ECO:0000256" key="9">
    <source>
        <dbReference type="ARBA" id="ARBA00023295"/>
    </source>
</evidence>
<dbReference type="Gene3D" id="3.20.20.80">
    <property type="entry name" value="Glycosidases"/>
    <property type="match status" value="1"/>
</dbReference>
<keyword evidence="9 11" id="KW-0326">Glycosidase</keyword>
<evidence type="ECO:0000256" key="1">
    <source>
        <dbReference type="ARBA" id="ARBA00000681"/>
    </source>
</evidence>
<dbReference type="InterPro" id="IPR044846">
    <property type="entry name" value="GH10"/>
</dbReference>
<evidence type="ECO:0000256" key="10">
    <source>
        <dbReference type="ARBA" id="ARBA00023326"/>
    </source>
</evidence>
<protein>
    <recommendedName>
        <fullName evidence="11">Beta-xylanase</fullName>
        <ecNumber evidence="11">3.2.1.8</ecNumber>
    </recommendedName>
</protein>
<evidence type="ECO:0000256" key="6">
    <source>
        <dbReference type="ARBA" id="ARBA00022651"/>
    </source>
</evidence>
<name>A0AAN6Z6M9_9PEZI</name>
<evidence type="ECO:0000313" key="15">
    <source>
        <dbReference type="Proteomes" id="UP001302602"/>
    </source>
</evidence>
<sequence>MRISAPVALALSGLAVASPVPADNEFMNLIYRQTQTLNAAMKAAGREYIGTSLTVRNDNTEANIIRSEFGSITPENAMKWDATEPNRGQFTFSSADQHMNWAQQNQKHVRCHTLVWYSQLPSWVSNSNFNNATLIQVMTNHINQVMGRYKGRCNHWDVVNEALNEDGTYRNNVFLRVIGEAYIPIAFRIAAAADPSAKLYYNDYNLEYLGPKVEGAVRIVKLCQQYGVRIDGVGYQAHLTTESTPTQSTPTPSEQDLTTALKKTADLGVDVAYTELDIRMRTPSNAQKQQALADAYGRVARSCLNVKRCVGVTLWGVSDKYSWVPGTFSGEGEALLWNSNFQKKSAYNSFLQGISTAPANATKL</sequence>
<dbReference type="GO" id="GO:0005576">
    <property type="term" value="C:extracellular region"/>
    <property type="evidence" value="ECO:0007669"/>
    <property type="project" value="UniProtKB-SubCell"/>
</dbReference>
<keyword evidence="8 11" id="KW-0119">Carbohydrate metabolism</keyword>
<comment type="subcellular location">
    <subcellularLocation>
        <location evidence="2">Secreted</location>
    </subcellularLocation>
</comment>
<evidence type="ECO:0000256" key="4">
    <source>
        <dbReference type="ARBA" id="ARBA00007495"/>
    </source>
</evidence>
<evidence type="ECO:0000313" key="14">
    <source>
        <dbReference type="EMBL" id="KAK4127027.1"/>
    </source>
</evidence>
<reference evidence="14" key="1">
    <citation type="journal article" date="2023" name="Mol. Phylogenet. Evol.">
        <title>Genome-scale phylogeny and comparative genomics of the fungal order Sordariales.</title>
        <authorList>
            <person name="Hensen N."/>
            <person name="Bonometti L."/>
            <person name="Westerberg I."/>
            <person name="Brannstrom I.O."/>
            <person name="Guillou S."/>
            <person name="Cros-Aarteil S."/>
            <person name="Calhoun S."/>
            <person name="Haridas S."/>
            <person name="Kuo A."/>
            <person name="Mondo S."/>
            <person name="Pangilinan J."/>
            <person name="Riley R."/>
            <person name="LaButti K."/>
            <person name="Andreopoulos B."/>
            <person name="Lipzen A."/>
            <person name="Chen C."/>
            <person name="Yan M."/>
            <person name="Daum C."/>
            <person name="Ng V."/>
            <person name="Clum A."/>
            <person name="Steindorff A."/>
            <person name="Ohm R.A."/>
            <person name="Martin F."/>
            <person name="Silar P."/>
            <person name="Natvig D.O."/>
            <person name="Lalanne C."/>
            <person name="Gautier V."/>
            <person name="Ament-Velasquez S.L."/>
            <person name="Kruys A."/>
            <person name="Hutchinson M.I."/>
            <person name="Powell A.J."/>
            <person name="Barry K."/>
            <person name="Miller A.N."/>
            <person name="Grigoriev I.V."/>
            <person name="Debuchy R."/>
            <person name="Gladieux P."/>
            <person name="Hiltunen Thoren M."/>
            <person name="Johannesson H."/>
        </authorList>
    </citation>
    <scope>NUCLEOTIDE SEQUENCE</scope>
    <source>
        <strain evidence="14">CBS 731.68</strain>
    </source>
</reference>
<comment type="caution">
    <text evidence="14">The sequence shown here is derived from an EMBL/GenBank/DDBJ whole genome shotgun (WGS) entry which is preliminary data.</text>
</comment>
<keyword evidence="7 11" id="KW-0378">Hydrolase</keyword>
<organism evidence="14 15">
    <name type="scientific">Parathielavia appendiculata</name>
    <dbReference type="NCBI Taxonomy" id="2587402"/>
    <lineage>
        <taxon>Eukaryota</taxon>
        <taxon>Fungi</taxon>
        <taxon>Dikarya</taxon>
        <taxon>Ascomycota</taxon>
        <taxon>Pezizomycotina</taxon>
        <taxon>Sordariomycetes</taxon>
        <taxon>Sordariomycetidae</taxon>
        <taxon>Sordariales</taxon>
        <taxon>Chaetomiaceae</taxon>
        <taxon>Parathielavia</taxon>
    </lineage>
</organism>
<keyword evidence="5" id="KW-0964">Secreted</keyword>
<keyword evidence="10 11" id="KW-0624">Polysaccharide degradation</keyword>
<dbReference type="GO" id="GO:0031176">
    <property type="term" value="F:endo-1,4-beta-xylanase activity"/>
    <property type="evidence" value="ECO:0007669"/>
    <property type="project" value="UniProtKB-EC"/>
</dbReference>
<dbReference type="GeneID" id="87826626"/>
<keyword evidence="6" id="KW-0858">Xylan degradation</keyword>
<reference evidence="14" key="2">
    <citation type="submission" date="2023-05" db="EMBL/GenBank/DDBJ databases">
        <authorList>
            <consortium name="Lawrence Berkeley National Laboratory"/>
            <person name="Steindorff A."/>
            <person name="Hensen N."/>
            <person name="Bonometti L."/>
            <person name="Westerberg I."/>
            <person name="Brannstrom I.O."/>
            <person name="Guillou S."/>
            <person name="Cros-Aarteil S."/>
            <person name="Calhoun S."/>
            <person name="Haridas S."/>
            <person name="Kuo A."/>
            <person name="Mondo S."/>
            <person name="Pangilinan J."/>
            <person name="Riley R."/>
            <person name="Labutti K."/>
            <person name="Andreopoulos B."/>
            <person name="Lipzen A."/>
            <person name="Chen C."/>
            <person name="Yanf M."/>
            <person name="Daum C."/>
            <person name="Ng V."/>
            <person name="Clum A."/>
            <person name="Ohm R."/>
            <person name="Martin F."/>
            <person name="Silar P."/>
            <person name="Natvig D."/>
            <person name="Lalanne C."/>
            <person name="Gautier V."/>
            <person name="Ament-Velasquez S.L."/>
            <person name="Kruys A."/>
            <person name="Hutchinson M.I."/>
            <person name="Powell A.J."/>
            <person name="Barry K."/>
            <person name="Miller A.N."/>
            <person name="Grigoriev I.V."/>
            <person name="Debuchy R."/>
            <person name="Gladieux P."/>
            <person name="Thoren M.H."/>
            <person name="Johannesson H."/>
        </authorList>
    </citation>
    <scope>NUCLEOTIDE SEQUENCE</scope>
    <source>
        <strain evidence="14">CBS 731.68</strain>
    </source>
</reference>
<gene>
    <name evidence="14" type="ORF">N657DRAFT_588898</name>
</gene>
<dbReference type="AlphaFoldDB" id="A0AAN6Z6M9"/>
<feature type="domain" description="GH10" evidence="13">
    <location>
        <begin position="35"/>
        <end position="353"/>
    </location>
</feature>
<dbReference type="InterPro" id="IPR017853">
    <property type="entry name" value="GH"/>
</dbReference>
<evidence type="ECO:0000256" key="8">
    <source>
        <dbReference type="ARBA" id="ARBA00023277"/>
    </source>
</evidence>
<comment type="pathway">
    <text evidence="3">Glycan degradation; xylan degradation.</text>
</comment>
<dbReference type="GO" id="GO:0045493">
    <property type="term" value="P:xylan catabolic process"/>
    <property type="evidence" value="ECO:0007669"/>
    <property type="project" value="UniProtKB-KW"/>
</dbReference>
<dbReference type="EC" id="3.2.1.8" evidence="11"/>
<evidence type="ECO:0000259" key="13">
    <source>
        <dbReference type="PROSITE" id="PS51760"/>
    </source>
</evidence>
<dbReference type="EMBL" id="MU853224">
    <property type="protein sequence ID" value="KAK4127027.1"/>
    <property type="molecule type" value="Genomic_DNA"/>
</dbReference>
<comment type="catalytic activity">
    <reaction evidence="1 11">
        <text>Endohydrolysis of (1-&gt;4)-beta-D-xylosidic linkages in xylans.</text>
        <dbReference type="EC" id="3.2.1.8"/>
    </reaction>
</comment>
<feature type="chain" id="PRO_5043029002" description="Beta-xylanase" evidence="12">
    <location>
        <begin position="18"/>
        <end position="364"/>
    </location>
</feature>
<dbReference type="Proteomes" id="UP001302602">
    <property type="component" value="Unassembled WGS sequence"/>
</dbReference>
<evidence type="ECO:0000256" key="5">
    <source>
        <dbReference type="ARBA" id="ARBA00022525"/>
    </source>
</evidence>